<feature type="transmembrane region" description="Helical" evidence="2">
    <location>
        <begin position="453"/>
        <end position="472"/>
    </location>
</feature>
<feature type="compositionally biased region" description="Low complexity" evidence="1">
    <location>
        <begin position="181"/>
        <end position="218"/>
    </location>
</feature>
<feature type="compositionally biased region" description="Low complexity" evidence="1">
    <location>
        <begin position="226"/>
        <end position="260"/>
    </location>
</feature>
<sequence>MKNFATIAALAAGANALVTRDNTCCFHLSASGGASGNIGQLDDGQNRVYGGLPEGEYCINSDGGIIDAHGRGCILTPPTTQFQCDSGAQPTTGFSINAQGELVYNGKTDFVACATGQNGGMNLYTTKSADVTGCTDIKLKADTCANTGAGGNSGSSSSAIYSSTVSVTPTSSAGESSTVDPSIPAPESSAPSSTTTVKTTMTTTYCPETTPAGSGAQPSAPPSQAPQPSTAPGSGGAQPSSAPSSSSQPQPSATQSASASCPTDLSGKYEYPHLIVPVDSSAPSKAPGTSYNGTVSSTITSFFNFDIPSSDAGKTCSLVFLFPKKENLETSSYSFSGDGKIDFAMLESAVKAETSYSNAPGIKKDYGVTTVSPGNSYLISTFECPAGQAVGFEMKNAGSTELNFFEDYNPSPACIVGFWIVDSIEPYHQHFSLRNISIQYPYAVHERITIQEALLISGVSPLVIIAVYTLFIDGLFSHHKPQNPVSGKRKFLGPYRWKDRLWEFNCGFLGLLLSQGLAFLITQTLKTACGKPRPDLIDRCQPRPGSVDLIPGLSNSTICTGDPVLIKDGFRSWPSASFAGLFYLTLWLCGKLHFMDNKGEVWKAIIIIIPCLGATLIAVSRIMDARHHPFDVITGSLLGVVCAYISYRQYFPPISEPWKKGRAYPIRSWGTDPVIPSNAERLGSYDESITALRNPDEERMNGAGAPETSIPARVSPTYLASANPYTSNVYNRRRHDDGEWSSSSEDVADGYEMQHGYARTQNPGVGGDLPRYEVNTSYQSQTQPVIPGVSALHASPEAVTSHAGREEH</sequence>
<keyword evidence="3" id="KW-0732">Signal</keyword>
<feature type="transmembrane region" description="Helical" evidence="2">
    <location>
        <begin position="572"/>
        <end position="589"/>
    </location>
</feature>
<accession>A1CHK8</accession>
<dbReference type="Gene3D" id="1.20.144.10">
    <property type="entry name" value="Phosphatidic acid phosphatase type 2/haloperoxidase"/>
    <property type="match status" value="1"/>
</dbReference>
<feature type="domain" description="Phosphatidic acid phosphatase type 2/haloperoxidase" evidence="4">
    <location>
        <begin position="508"/>
        <end position="647"/>
    </location>
</feature>
<dbReference type="InterPro" id="IPR036938">
    <property type="entry name" value="PAP2/HPO_sf"/>
</dbReference>
<feature type="transmembrane region" description="Helical" evidence="2">
    <location>
        <begin position="501"/>
        <end position="521"/>
    </location>
</feature>
<feature type="signal peptide" evidence="3">
    <location>
        <begin position="1"/>
        <end position="16"/>
    </location>
</feature>
<dbReference type="PANTHER" id="PTHR39613">
    <property type="entry name" value="ANCHORED CELL WALL PROTEIN, PUTATIVE (AFU_ORTHOLOGUE AFUA_4G08960)-RELATED"/>
    <property type="match status" value="1"/>
</dbReference>
<dbReference type="eggNOG" id="KOG3030">
    <property type="taxonomic scope" value="Eukaryota"/>
</dbReference>
<dbReference type="PANTHER" id="PTHR39613:SF1">
    <property type="entry name" value="ANCHORED CELL WALL PROTEIN, PUTATIVE (AFU_ORTHOLOGUE AFUA_4G08960)-RELATED"/>
    <property type="match status" value="1"/>
</dbReference>
<name>A1CHK8_ASPCL</name>
<dbReference type="GeneID" id="4704175"/>
<dbReference type="KEGG" id="act:ACLA_048330"/>
<feature type="region of interest" description="Disordered" evidence="1">
    <location>
        <begin position="777"/>
        <end position="808"/>
    </location>
</feature>
<protein>
    <submittedName>
        <fullName evidence="5">PAP2 superfamily protein</fullName>
    </submittedName>
</protein>
<dbReference type="SMART" id="SM00014">
    <property type="entry name" value="acidPPc"/>
    <property type="match status" value="1"/>
</dbReference>
<dbReference type="InterPro" id="IPR000326">
    <property type="entry name" value="PAP2/HPO"/>
</dbReference>
<dbReference type="InterPro" id="IPR018620">
    <property type="entry name" value="Ubiquitin3-bd_protein_But2_C"/>
</dbReference>
<dbReference type="Pfam" id="PF22799">
    <property type="entry name" value="PIR1-like_C"/>
    <property type="match status" value="1"/>
</dbReference>
<keyword evidence="2" id="KW-1133">Transmembrane helix</keyword>
<feature type="chain" id="PRO_5002633128" evidence="3">
    <location>
        <begin position="17"/>
        <end position="808"/>
    </location>
</feature>
<evidence type="ECO:0000259" key="4">
    <source>
        <dbReference type="SMART" id="SM00014"/>
    </source>
</evidence>
<keyword evidence="2" id="KW-0812">Transmembrane</keyword>
<feature type="transmembrane region" description="Helical" evidence="2">
    <location>
        <begin position="601"/>
        <end position="623"/>
    </location>
</feature>
<keyword evidence="2" id="KW-0472">Membrane</keyword>
<gene>
    <name evidence="5" type="ORF">ACLA_048330</name>
</gene>
<evidence type="ECO:0000256" key="1">
    <source>
        <dbReference type="SAM" id="MobiDB-lite"/>
    </source>
</evidence>
<dbReference type="SUPFAM" id="SSF48317">
    <property type="entry name" value="Acid phosphatase/Vanadium-dependent haloperoxidase"/>
    <property type="match status" value="1"/>
</dbReference>
<keyword evidence="6" id="KW-1185">Reference proteome</keyword>
<evidence type="ECO:0000256" key="3">
    <source>
        <dbReference type="SAM" id="SignalP"/>
    </source>
</evidence>
<dbReference type="OrthoDB" id="8907274at2759"/>
<dbReference type="Pfam" id="PF09792">
    <property type="entry name" value="But2"/>
    <property type="match status" value="1"/>
</dbReference>
<evidence type="ECO:0000256" key="2">
    <source>
        <dbReference type="SAM" id="Phobius"/>
    </source>
</evidence>
<dbReference type="STRING" id="344612.A1CHK8"/>
<dbReference type="CDD" id="cd03390">
    <property type="entry name" value="PAP2_containing_1_like"/>
    <property type="match status" value="1"/>
</dbReference>
<dbReference type="OMA" id="NPSPACI"/>
<dbReference type="RefSeq" id="XP_001271789.1">
    <property type="nucleotide sequence ID" value="XM_001271788.1"/>
</dbReference>
<feature type="region of interest" description="Disordered" evidence="1">
    <location>
        <begin position="167"/>
        <end position="264"/>
    </location>
</feature>
<dbReference type="AlphaFoldDB" id="A1CHK8"/>
<evidence type="ECO:0000313" key="5">
    <source>
        <dbReference type="EMBL" id="EAW10363.1"/>
    </source>
</evidence>
<dbReference type="InterPro" id="IPR054508">
    <property type="entry name" value="PIR1-like_C"/>
</dbReference>
<dbReference type="VEuPathDB" id="FungiDB:ACLA_048330"/>
<dbReference type="HOGENOM" id="CLU_348817_0_0_1"/>
<reference evidence="5 6" key="1">
    <citation type="journal article" date="2008" name="PLoS Genet.">
        <title>Genomic islands in the pathogenic filamentous fungus Aspergillus fumigatus.</title>
        <authorList>
            <person name="Fedorova N.D."/>
            <person name="Khaldi N."/>
            <person name="Joardar V.S."/>
            <person name="Maiti R."/>
            <person name="Amedeo P."/>
            <person name="Anderson M.J."/>
            <person name="Crabtree J."/>
            <person name="Silva J.C."/>
            <person name="Badger J.H."/>
            <person name="Albarraq A."/>
            <person name="Angiuoli S."/>
            <person name="Bussey H."/>
            <person name="Bowyer P."/>
            <person name="Cotty P.J."/>
            <person name="Dyer P.S."/>
            <person name="Egan A."/>
            <person name="Galens K."/>
            <person name="Fraser-Liggett C.M."/>
            <person name="Haas B.J."/>
            <person name="Inman J.M."/>
            <person name="Kent R."/>
            <person name="Lemieux S."/>
            <person name="Malavazi I."/>
            <person name="Orvis J."/>
            <person name="Roemer T."/>
            <person name="Ronning C.M."/>
            <person name="Sundaram J.P."/>
            <person name="Sutton G."/>
            <person name="Turner G."/>
            <person name="Venter J.C."/>
            <person name="White O.R."/>
            <person name="Whitty B.R."/>
            <person name="Youngman P."/>
            <person name="Wolfe K.H."/>
            <person name="Goldman G.H."/>
            <person name="Wortman J.R."/>
            <person name="Jiang B."/>
            <person name="Denning D.W."/>
            <person name="Nierman W.C."/>
        </authorList>
    </citation>
    <scope>NUCLEOTIDE SEQUENCE [LARGE SCALE GENOMIC DNA]</scope>
    <source>
        <strain evidence="6">ATCC 1007 / CBS 513.65 / DSM 816 / NCTC 3887 / NRRL 1</strain>
    </source>
</reference>
<dbReference type="Proteomes" id="UP000006701">
    <property type="component" value="Unassembled WGS sequence"/>
</dbReference>
<dbReference type="Pfam" id="PF01569">
    <property type="entry name" value="PAP2"/>
    <property type="match status" value="1"/>
</dbReference>
<organism evidence="5 6">
    <name type="scientific">Aspergillus clavatus (strain ATCC 1007 / CBS 513.65 / DSM 816 / NCTC 3887 / NRRL 1 / QM 1276 / 107)</name>
    <dbReference type="NCBI Taxonomy" id="344612"/>
    <lineage>
        <taxon>Eukaryota</taxon>
        <taxon>Fungi</taxon>
        <taxon>Dikarya</taxon>
        <taxon>Ascomycota</taxon>
        <taxon>Pezizomycotina</taxon>
        <taxon>Eurotiomycetes</taxon>
        <taxon>Eurotiomycetidae</taxon>
        <taxon>Eurotiales</taxon>
        <taxon>Aspergillaceae</taxon>
        <taxon>Aspergillus</taxon>
        <taxon>Aspergillus subgen. Fumigati</taxon>
    </lineage>
</organism>
<dbReference type="EMBL" id="DS027054">
    <property type="protein sequence ID" value="EAW10363.1"/>
    <property type="molecule type" value="Genomic_DNA"/>
</dbReference>
<evidence type="ECO:0000313" key="6">
    <source>
        <dbReference type="Proteomes" id="UP000006701"/>
    </source>
</evidence>
<proteinExistence type="predicted"/>